<comment type="caution">
    <text evidence="2">The sequence shown here is derived from an EMBL/GenBank/DDBJ whole genome shotgun (WGS) entry which is preliminary data.</text>
</comment>
<evidence type="ECO:0008006" key="4">
    <source>
        <dbReference type="Google" id="ProtNLM"/>
    </source>
</evidence>
<reference evidence="2 3" key="1">
    <citation type="submission" date="2018-10" db="EMBL/GenBank/DDBJ databases">
        <title>Genomic Encyclopedia of Archaeal and Bacterial Type Strains, Phase II (KMG-II): from individual species to whole genera.</title>
        <authorList>
            <person name="Goeker M."/>
        </authorList>
    </citation>
    <scope>NUCLEOTIDE SEQUENCE [LARGE SCALE GENOMIC DNA]</scope>
    <source>
        <strain evidence="2 3">DSM 19727</strain>
    </source>
</reference>
<evidence type="ECO:0000313" key="2">
    <source>
        <dbReference type="EMBL" id="RMA75157.1"/>
    </source>
</evidence>
<sequence>MNLTHTFEILNIEKNRLIAISKKTVKKEIMFSDLDAIYITVRKSSNFNNAVFLLLSVLLLSVFLFFISHDIALLIPPGLIILTIIKMNYYKGYDLKIRLKNGTIFKMKFPVELKNENINIVNLIRKRVYDYRIAN</sequence>
<evidence type="ECO:0000256" key="1">
    <source>
        <dbReference type="SAM" id="Phobius"/>
    </source>
</evidence>
<dbReference type="RefSeq" id="WP_121926086.1">
    <property type="nucleotide sequence ID" value="NZ_CBCSGA010000007.1"/>
</dbReference>
<keyword evidence="1" id="KW-0812">Transmembrane</keyword>
<protein>
    <recommendedName>
        <fullName evidence="4">PH (Pleckstrin Homology) domain-containing protein</fullName>
    </recommendedName>
</protein>
<dbReference type="OrthoDB" id="1351461at2"/>
<gene>
    <name evidence="2" type="ORF">BC961_2514</name>
</gene>
<name>A0A3L9ZS85_9FLAO</name>
<dbReference type="EMBL" id="REFH01000010">
    <property type="protein sequence ID" value="RMA75157.1"/>
    <property type="molecule type" value="Genomic_DNA"/>
</dbReference>
<keyword evidence="1" id="KW-1133">Transmembrane helix</keyword>
<keyword evidence="3" id="KW-1185">Reference proteome</keyword>
<dbReference type="Proteomes" id="UP000280368">
    <property type="component" value="Unassembled WGS sequence"/>
</dbReference>
<proteinExistence type="predicted"/>
<accession>A0A3L9ZS85</accession>
<keyword evidence="1" id="KW-0472">Membrane</keyword>
<feature type="transmembrane region" description="Helical" evidence="1">
    <location>
        <begin position="73"/>
        <end position="90"/>
    </location>
</feature>
<evidence type="ECO:0000313" key="3">
    <source>
        <dbReference type="Proteomes" id="UP000280368"/>
    </source>
</evidence>
<organism evidence="2 3">
    <name type="scientific">Flavobacterium weaverense</name>
    <dbReference type="NCBI Taxonomy" id="271156"/>
    <lineage>
        <taxon>Bacteria</taxon>
        <taxon>Pseudomonadati</taxon>
        <taxon>Bacteroidota</taxon>
        <taxon>Flavobacteriia</taxon>
        <taxon>Flavobacteriales</taxon>
        <taxon>Flavobacteriaceae</taxon>
        <taxon>Flavobacterium</taxon>
    </lineage>
</organism>
<dbReference type="AlphaFoldDB" id="A0A3L9ZS85"/>
<feature type="transmembrane region" description="Helical" evidence="1">
    <location>
        <begin position="47"/>
        <end position="67"/>
    </location>
</feature>